<organism evidence="2 3">
    <name type="scientific">Enhygromyxa salina</name>
    <dbReference type="NCBI Taxonomy" id="215803"/>
    <lineage>
        <taxon>Bacteria</taxon>
        <taxon>Pseudomonadati</taxon>
        <taxon>Myxococcota</taxon>
        <taxon>Polyangia</taxon>
        <taxon>Nannocystales</taxon>
        <taxon>Nannocystaceae</taxon>
        <taxon>Enhygromyxa</taxon>
    </lineage>
</organism>
<protein>
    <submittedName>
        <fullName evidence="2">Uncharacterized protein</fullName>
    </submittedName>
</protein>
<keyword evidence="1" id="KW-0812">Transmembrane</keyword>
<feature type="transmembrane region" description="Helical" evidence="1">
    <location>
        <begin position="590"/>
        <end position="614"/>
    </location>
</feature>
<evidence type="ECO:0000256" key="1">
    <source>
        <dbReference type="SAM" id="Phobius"/>
    </source>
</evidence>
<name>A0A2S9YW69_9BACT</name>
<gene>
    <name evidence="2" type="ORF">ENSA7_09250</name>
</gene>
<comment type="caution">
    <text evidence="2">The sequence shown here is derived from an EMBL/GenBank/DDBJ whole genome shotgun (WGS) entry which is preliminary data.</text>
</comment>
<feature type="transmembrane region" description="Helical" evidence="1">
    <location>
        <begin position="531"/>
        <end position="548"/>
    </location>
</feature>
<reference evidence="2 3" key="1">
    <citation type="submission" date="2018-03" db="EMBL/GenBank/DDBJ databases">
        <title>Draft Genome Sequences of the Obligatory Marine Myxobacteria Enhygromyxa salina SWB007.</title>
        <authorList>
            <person name="Poehlein A."/>
            <person name="Moghaddam J.A."/>
            <person name="Harms H."/>
            <person name="Alanjari M."/>
            <person name="Koenig G.M."/>
            <person name="Daniel R."/>
            <person name="Schaeberle T.F."/>
        </authorList>
    </citation>
    <scope>NUCLEOTIDE SEQUENCE [LARGE SCALE GENOMIC DNA]</scope>
    <source>
        <strain evidence="2 3">SWB007</strain>
    </source>
</reference>
<accession>A0A2S9YW69</accession>
<evidence type="ECO:0000313" key="2">
    <source>
        <dbReference type="EMBL" id="PRQ09336.1"/>
    </source>
</evidence>
<sequence length="707" mass="76513">MTHIDGVVMTNLGPKVDIGRVFGQDITYAVLAAAFHVNAYDVLIEVYRAKGTNGKAFHDLYQVFMKANPWLTSYTELTQQAAQYWHQAHGGTDGIAKQDLPFLNWTIPKGVVIRLPKAAAGAALIEADAAVASRYIKLAIDCPEFAKIELLAQHLDQLASKLEALVNQLEGKVVTRTHDSLAYIVSAQRLATMMYDVIPNTPKATVDYHVNDHLDLIDFMGQLLEHGARLMTDEPALFDRELHKSISSAAAELIAEFVDSDNIERIRKLAPYYDVADRRDNWAALESALIRATSALVRSNRGDDFVEQHLMPFFEGVAEKADVQRLVDRVQSEPFKDAILKGWRTMTPKTKDSIFATIGAIGSIGAGAIGNSRGPASLAVSLVMVGGPVFSSYIAHRSLKLSNAGTVGATFAIRVLMRVTDMASDTDLDHLLEAILPAGKTPPDLAAIKKVKWSHKLMSSSLWAGVYALANLAAFLSIITSDHDRSREALVQLVQSGAQLAVPLAEIAGALLDKKGKTNASLKVLGSANRVAQFAGALAFFLAVWVFGKEIAEAYQDKDIDVGDVIDIAGSAGTIASVGAWFVIEFGASAAVWGGVMAFGSILSMCAVVAAIGYREAMSGPGTAAYIVACLDTFKASDYGKLLLSDKRFREDFDDLIDYIDAVKPKLVSFKGKQDELYTLMKYFSIDGCATIVEMDPAVVREIVGLK</sequence>
<proteinExistence type="predicted"/>
<dbReference type="Proteomes" id="UP000238823">
    <property type="component" value="Unassembled WGS sequence"/>
</dbReference>
<dbReference type="AlphaFoldDB" id="A0A2S9YW69"/>
<keyword evidence="1" id="KW-1133">Transmembrane helix</keyword>
<evidence type="ECO:0000313" key="3">
    <source>
        <dbReference type="Proteomes" id="UP000238823"/>
    </source>
</evidence>
<feature type="transmembrane region" description="Helical" evidence="1">
    <location>
        <begin position="462"/>
        <end position="480"/>
    </location>
</feature>
<dbReference type="EMBL" id="PVNL01000028">
    <property type="protein sequence ID" value="PRQ09336.1"/>
    <property type="molecule type" value="Genomic_DNA"/>
</dbReference>
<feature type="transmembrane region" description="Helical" evidence="1">
    <location>
        <begin position="560"/>
        <end position="584"/>
    </location>
</feature>
<keyword evidence="1" id="KW-0472">Membrane</keyword>